<keyword evidence="1" id="KW-0472">Membrane</keyword>
<proteinExistence type="predicted"/>
<dbReference type="AlphaFoldDB" id="A0AAD9J074"/>
<evidence type="ECO:0000259" key="2">
    <source>
        <dbReference type="Pfam" id="PF08454"/>
    </source>
</evidence>
<feature type="transmembrane region" description="Helical" evidence="1">
    <location>
        <begin position="266"/>
        <end position="286"/>
    </location>
</feature>
<sequence>MSSAHTTGPDKNTEVDYGSADQDQIQLVLRILAMLCDGQNSDLQNYLRDQPDNPKSFDVLSDVTALIGSVYSCIDSSNIDLVIQTYDTLIEFASGNQANRMVLITNKIIDTINYILRTKSFRDCSQDKIIKDSSLQKINFRVPNKIRVDIRCRSQKILREEVKEIVKWNVNRTSASERIRDFIAWSREILIDVRHQRTILNNKLAAFLTRNWLIWNKSVILVSLVINTLMLLTWQAPMALEEVPKNTTDLPNDLYDPKPVIRYSTYYQPIVLTLGIIHNLMTFVVLRLDNIETLILENMESNVLRIVTVTGFGSGYPNTTVSGASGSSALGR</sequence>
<feature type="transmembrane region" description="Helical" evidence="1">
    <location>
        <begin position="218"/>
        <end position="236"/>
    </location>
</feature>
<dbReference type="InterPro" id="IPR015925">
    <property type="entry name" value="Ryanodine_IP3_receptor"/>
</dbReference>
<accession>A0AAD9J074</accession>
<evidence type="ECO:0000313" key="4">
    <source>
        <dbReference type="Proteomes" id="UP001208570"/>
    </source>
</evidence>
<protein>
    <recommendedName>
        <fullName evidence="2">RyR/IP3R Homology associated domain-containing protein</fullName>
    </recommendedName>
</protein>
<keyword evidence="1" id="KW-1133">Transmembrane helix</keyword>
<dbReference type="PANTHER" id="PTHR13715">
    <property type="entry name" value="RYANODINE RECEPTOR AND IP3 RECEPTOR"/>
    <property type="match status" value="1"/>
</dbReference>
<dbReference type="Pfam" id="PF08454">
    <property type="entry name" value="RIH_assoc"/>
    <property type="match status" value="1"/>
</dbReference>
<organism evidence="3 4">
    <name type="scientific">Paralvinella palmiformis</name>
    <dbReference type="NCBI Taxonomy" id="53620"/>
    <lineage>
        <taxon>Eukaryota</taxon>
        <taxon>Metazoa</taxon>
        <taxon>Spiralia</taxon>
        <taxon>Lophotrochozoa</taxon>
        <taxon>Annelida</taxon>
        <taxon>Polychaeta</taxon>
        <taxon>Sedentaria</taxon>
        <taxon>Canalipalpata</taxon>
        <taxon>Terebellida</taxon>
        <taxon>Terebelliformia</taxon>
        <taxon>Alvinellidae</taxon>
        <taxon>Paralvinella</taxon>
    </lineage>
</organism>
<dbReference type="InterPro" id="IPR013662">
    <property type="entry name" value="RIH_assoc-dom"/>
</dbReference>
<evidence type="ECO:0000256" key="1">
    <source>
        <dbReference type="SAM" id="Phobius"/>
    </source>
</evidence>
<evidence type="ECO:0000313" key="3">
    <source>
        <dbReference type="EMBL" id="KAK2143255.1"/>
    </source>
</evidence>
<reference evidence="3" key="1">
    <citation type="journal article" date="2023" name="Mol. Biol. Evol.">
        <title>Third-Generation Sequencing Reveals the Adaptive Role of the Epigenome in Three Deep-Sea Polychaetes.</title>
        <authorList>
            <person name="Perez M."/>
            <person name="Aroh O."/>
            <person name="Sun Y."/>
            <person name="Lan Y."/>
            <person name="Juniper S.K."/>
            <person name="Young C.R."/>
            <person name="Angers B."/>
            <person name="Qian P.Y."/>
        </authorList>
    </citation>
    <scope>NUCLEOTIDE SEQUENCE</scope>
    <source>
        <strain evidence="3">P08H-3</strain>
    </source>
</reference>
<comment type="caution">
    <text evidence="3">The sequence shown here is derived from an EMBL/GenBank/DDBJ whole genome shotgun (WGS) entry which is preliminary data.</text>
</comment>
<keyword evidence="1" id="KW-0812">Transmembrane</keyword>
<feature type="domain" description="RyR/IP3R Homology associated" evidence="2">
    <location>
        <begin position="21"/>
        <end position="116"/>
    </location>
</feature>
<dbReference type="PANTHER" id="PTHR13715:SF99">
    <property type="entry name" value="INOSITOL 1,4,5-TRISPHOSPHATE RECEPTOR-LIKE PROTEIN A"/>
    <property type="match status" value="1"/>
</dbReference>
<keyword evidence="4" id="KW-1185">Reference proteome</keyword>
<dbReference type="EMBL" id="JAODUP010000859">
    <property type="protein sequence ID" value="KAK2143255.1"/>
    <property type="molecule type" value="Genomic_DNA"/>
</dbReference>
<dbReference type="Proteomes" id="UP001208570">
    <property type="component" value="Unassembled WGS sequence"/>
</dbReference>
<name>A0AAD9J074_9ANNE</name>
<gene>
    <name evidence="3" type="ORF">LSH36_859g02036</name>
</gene>
<dbReference type="GO" id="GO:0006816">
    <property type="term" value="P:calcium ion transport"/>
    <property type="evidence" value="ECO:0007669"/>
    <property type="project" value="InterPro"/>
</dbReference>